<dbReference type="Proteomes" id="UP000010847">
    <property type="component" value="Chromosome"/>
</dbReference>
<dbReference type="HOGENOM" id="CLU_009289_1_0_9"/>
<dbReference type="InterPro" id="IPR012338">
    <property type="entry name" value="Beta-lactam/transpept-like"/>
</dbReference>
<dbReference type="Gene3D" id="3.90.1310.10">
    <property type="entry name" value="Penicillin-binding protein 2a (Domain 2)"/>
    <property type="match status" value="1"/>
</dbReference>
<dbReference type="OrthoDB" id="9804124at2"/>
<keyword evidence="4" id="KW-0132">Cell division</keyword>
<sequence length="472" mass="50443">MKKGLRYIALGFSISFIFLSFGLVYWQVVRSDALLENPANRRLILMEERVVRGGIFDRNGEILAQTQTTDNQKKRIYPKGEALEPLIGYATLQHGSAGMEAAFGDWLLGIKDATATQEIKQTFQLPRKGNDVVLTLDYQLQKVAYEGLKGKQGTAVALDPRSGEVLALVSQPGFDPNSLDQNWAELSSRPGSPFVNRAFALYPPGSTMKVITSAAILRSGVNTGDLYNCTGSTIINGQVIPEQNDKAHGWVNYDTALADSCNTYFATFGVRSGDKQFLNAVRGFGFGQTIPFELPISPSQITNQSSIPKQLNTNLLAASTFGQGEVLVSPFHMALVAAGIANHGVIMTPYIVDQVLDDQQNILYKTSPKSWLTALSSEEADKIKSAMIAAVNDGTAAPGGIVGIQVAAKTGSAEPGGNAKTHAWYIAFAPAESPRIAVAVMVEHGGTGGGAAAPIARDMIEMALSQKAGESK</sequence>
<dbReference type="AlphaFoldDB" id="W0E9U4"/>
<dbReference type="InterPro" id="IPR054120">
    <property type="entry name" value="PBPA_dimer"/>
</dbReference>
<protein>
    <submittedName>
        <fullName evidence="4">Cell division protein FtsI</fullName>
    </submittedName>
</protein>
<dbReference type="STRING" id="871968.DESME_11905"/>
<reference evidence="4 5" key="1">
    <citation type="submission" date="2013-12" db="EMBL/GenBank/DDBJ databases">
        <authorList>
            <consortium name="DOE Joint Genome Institute"/>
            <person name="Smidt H."/>
            <person name="Huntemann M."/>
            <person name="Han J."/>
            <person name="Chen A."/>
            <person name="Kyrpides N."/>
            <person name="Mavromatis K."/>
            <person name="Markowitz V."/>
            <person name="Palaniappan K."/>
            <person name="Ivanova N."/>
            <person name="Schaumberg A."/>
            <person name="Pati A."/>
            <person name="Liolios K."/>
            <person name="Nordberg H.P."/>
            <person name="Cantor M.N."/>
            <person name="Hua S.X."/>
            <person name="Woyke T."/>
        </authorList>
    </citation>
    <scope>NUCLEOTIDE SEQUENCE [LARGE SCALE GENOMIC DNA]</scope>
    <source>
        <strain evidence="5">DSM 15288</strain>
    </source>
</reference>
<evidence type="ECO:0000313" key="4">
    <source>
        <dbReference type="EMBL" id="AHF07635.1"/>
    </source>
</evidence>
<dbReference type="PANTHER" id="PTHR30627:SF24">
    <property type="entry name" value="PENICILLIN-BINDING PROTEIN 4B"/>
    <property type="match status" value="1"/>
</dbReference>
<dbReference type="GO" id="GO:0005886">
    <property type="term" value="C:plasma membrane"/>
    <property type="evidence" value="ECO:0007669"/>
    <property type="project" value="TreeGrafter"/>
</dbReference>
<dbReference type="Pfam" id="PF21922">
    <property type="entry name" value="PBP_dimer_2"/>
    <property type="match status" value="1"/>
</dbReference>
<dbReference type="GO" id="GO:0051301">
    <property type="term" value="P:cell division"/>
    <property type="evidence" value="ECO:0007669"/>
    <property type="project" value="UniProtKB-KW"/>
</dbReference>
<evidence type="ECO:0000259" key="2">
    <source>
        <dbReference type="Pfam" id="PF00905"/>
    </source>
</evidence>
<proteinExistence type="predicted"/>
<keyword evidence="1" id="KW-0812">Transmembrane</keyword>
<dbReference type="GO" id="GO:0071555">
    <property type="term" value="P:cell wall organization"/>
    <property type="evidence" value="ECO:0007669"/>
    <property type="project" value="TreeGrafter"/>
</dbReference>
<dbReference type="RefSeq" id="WP_006716559.1">
    <property type="nucleotide sequence ID" value="NZ_CP007032.1"/>
</dbReference>
<dbReference type="InterPro" id="IPR050515">
    <property type="entry name" value="Beta-lactam/transpept"/>
</dbReference>
<feature type="transmembrane region" description="Helical" evidence="1">
    <location>
        <begin position="7"/>
        <end position="28"/>
    </location>
</feature>
<gene>
    <name evidence="4" type="ORF">DESME_11905</name>
</gene>
<dbReference type="GO" id="GO:0071972">
    <property type="term" value="F:peptidoglycan L,D-transpeptidase activity"/>
    <property type="evidence" value="ECO:0007669"/>
    <property type="project" value="TreeGrafter"/>
</dbReference>
<dbReference type="KEGG" id="dmt:DESME_11905"/>
<feature type="domain" description="Penicillin-binding protein transpeptidase" evidence="2">
    <location>
        <begin position="153"/>
        <end position="461"/>
    </location>
</feature>
<evidence type="ECO:0000313" key="5">
    <source>
        <dbReference type="Proteomes" id="UP000010847"/>
    </source>
</evidence>
<name>W0E9U4_9FIRM</name>
<dbReference type="PANTHER" id="PTHR30627">
    <property type="entry name" value="PEPTIDOGLYCAN D,D-TRANSPEPTIDASE"/>
    <property type="match status" value="1"/>
</dbReference>
<organism evidence="4 5">
    <name type="scientific">Desulfitobacterium metallireducens DSM 15288</name>
    <dbReference type="NCBI Taxonomy" id="871968"/>
    <lineage>
        <taxon>Bacteria</taxon>
        <taxon>Bacillati</taxon>
        <taxon>Bacillota</taxon>
        <taxon>Clostridia</taxon>
        <taxon>Eubacteriales</taxon>
        <taxon>Desulfitobacteriaceae</taxon>
        <taxon>Desulfitobacterium</taxon>
    </lineage>
</organism>
<accession>W0E9U4</accession>
<feature type="domain" description="Penicillin binding protein A dimerisation" evidence="3">
    <location>
        <begin position="52"/>
        <end position="124"/>
    </location>
</feature>
<dbReference type="Pfam" id="PF00905">
    <property type="entry name" value="Transpeptidase"/>
    <property type="match status" value="1"/>
</dbReference>
<dbReference type="Gene3D" id="3.40.710.10">
    <property type="entry name" value="DD-peptidase/beta-lactamase superfamily"/>
    <property type="match status" value="1"/>
</dbReference>
<dbReference type="EMBL" id="CP007032">
    <property type="protein sequence ID" value="AHF07635.1"/>
    <property type="molecule type" value="Genomic_DNA"/>
</dbReference>
<dbReference type="SUPFAM" id="SSF56601">
    <property type="entry name" value="beta-lactamase/transpeptidase-like"/>
    <property type="match status" value="1"/>
</dbReference>
<dbReference type="eggNOG" id="COG0768">
    <property type="taxonomic scope" value="Bacteria"/>
</dbReference>
<dbReference type="InterPro" id="IPR001460">
    <property type="entry name" value="PCN-bd_Tpept"/>
</dbReference>
<evidence type="ECO:0000256" key="1">
    <source>
        <dbReference type="SAM" id="Phobius"/>
    </source>
</evidence>
<keyword evidence="1" id="KW-0472">Membrane</keyword>
<keyword evidence="5" id="KW-1185">Reference proteome</keyword>
<keyword evidence="1" id="KW-1133">Transmembrane helix</keyword>
<dbReference type="GO" id="GO:0008658">
    <property type="term" value="F:penicillin binding"/>
    <property type="evidence" value="ECO:0007669"/>
    <property type="project" value="InterPro"/>
</dbReference>
<keyword evidence="4" id="KW-0131">Cell cycle</keyword>
<evidence type="ECO:0000259" key="3">
    <source>
        <dbReference type="Pfam" id="PF21922"/>
    </source>
</evidence>